<dbReference type="SUPFAM" id="SSF53167">
    <property type="entry name" value="Purine and uridine phosphorylases"/>
    <property type="match status" value="1"/>
</dbReference>
<proteinExistence type="predicted"/>
<reference evidence="1" key="1">
    <citation type="submission" date="2018-05" db="EMBL/GenBank/DDBJ databases">
        <authorList>
            <person name="Lanie J.A."/>
            <person name="Ng W.-L."/>
            <person name="Kazmierczak K.M."/>
            <person name="Andrzejewski T.M."/>
            <person name="Davidsen T.M."/>
            <person name="Wayne K.J."/>
            <person name="Tettelin H."/>
            <person name="Glass J.I."/>
            <person name="Rusch D."/>
            <person name="Podicherti R."/>
            <person name="Tsui H.-C.T."/>
            <person name="Winkler M.E."/>
        </authorList>
    </citation>
    <scope>NUCLEOTIDE SEQUENCE</scope>
</reference>
<organism evidence="1">
    <name type="scientific">marine metagenome</name>
    <dbReference type="NCBI Taxonomy" id="408172"/>
    <lineage>
        <taxon>unclassified sequences</taxon>
        <taxon>metagenomes</taxon>
        <taxon>ecological metagenomes</taxon>
    </lineage>
</organism>
<dbReference type="GO" id="GO:0003824">
    <property type="term" value="F:catalytic activity"/>
    <property type="evidence" value="ECO:0007669"/>
    <property type="project" value="InterPro"/>
</dbReference>
<evidence type="ECO:0000313" key="1">
    <source>
        <dbReference type="EMBL" id="SVB14443.1"/>
    </source>
</evidence>
<protein>
    <submittedName>
        <fullName evidence="1">Uncharacterized protein</fullName>
    </submittedName>
</protein>
<dbReference type="GO" id="GO:0009116">
    <property type="term" value="P:nucleoside metabolic process"/>
    <property type="evidence" value="ECO:0007669"/>
    <property type="project" value="InterPro"/>
</dbReference>
<sequence>MGRIAIIAGTGFRELDIPGSAEVVDVDTPFGQPSGPILRWKDLEHD</sequence>
<accession>A0A382BMW6</accession>
<dbReference type="Gene3D" id="3.40.50.1580">
    <property type="entry name" value="Nucleoside phosphorylase domain"/>
    <property type="match status" value="1"/>
</dbReference>
<dbReference type="InterPro" id="IPR035994">
    <property type="entry name" value="Nucleoside_phosphorylase_sf"/>
</dbReference>
<dbReference type="AlphaFoldDB" id="A0A382BMW6"/>
<gene>
    <name evidence="1" type="ORF">METZ01_LOCUS167297</name>
</gene>
<feature type="non-terminal residue" evidence="1">
    <location>
        <position position="46"/>
    </location>
</feature>
<dbReference type="EMBL" id="UINC01030293">
    <property type="protein sequence ID" value="SVB14443.1"/>
    <property type="molecule type" value="Genomic_DNA"/>
</dbReference>
<name>A0A382BMW6_9ZZZZ</name>